<dbReference type="Proteomes" id="UP000006804">
    <property type="component" value="Chromosome"/>
</dbReference>
<keyword evidence="3" id="KW-1185">Reference proteome</keyword>
<accession>F7YTW5</accession>
<evidence type="ECO:0000313" key="2">
    <source>
        <dbReference type="EMBL" id="AEH51414.1"/>
    </source>
</evidence>
<dbReference type="InterPro" id="IPR006842">
    <property type="entry name" value="Transposase_31"/>
</dbReference>
<dbReference type="GO" id="GO:0006310">
    <property type="term" value="P:DNA recombination"/>
    <property type="evidence" value="ECO:0007669"/>
    <property type="project" value="TreeGrafter"/>
</dbReference>
<dbReference type="GO" id="GO:1990238">
    <property type="term" value="F:double-stranded DNA endonuclease activity"/>
    <property type="evidence" value="ECO:0007669"/>
    <property type="project" value="TreeGrafter"/>
</dbReference>
<dbReference type="PATRIC" id="fig|688269.3.peg.1391"/>
<dbReference type="AlphaFoldDB" id="F7YTW5"/>
<dbReference type="STRING" id="688269.Theth_1351"/>
<dbReference type="eggNOG" id="COG5464">
    <property type="taxonomic scope" value="Bacteria"/>
</dbReference>
<dbReference type="EMBL" id="CP002351">
    <property type="protein sequence ID" value="AEH51414.1"/>
    <property type="molecule type" value="Genomic_DNA"/>
</dbReference>
<feature type="domain" description="Transposase (putative) YhgA-like" evidence="1">
    <location>
        <begin position="15"/>
        <end position="219"/>
    </location>
</feature>
<dbReference type="PANTHER" id="PTHR34611:SF2">
    <property type="entry name" value="INACTIVE RECOMBINATION-PROMOTING NUCLEASE-LIKE PROTEIN RPNE-RELATED"/>
    <property type="match status" value="1"/>
</dbReference>
<organism evidence="2 3">
    <name type="scientific">Pseudothermotoga thermarum DSM 5069</name>
    <dbReference type="NCBI Taxonomy" id="688269"/>
    <lineage>
        <taxon>Bacteria</taxon>
        <taxon>Thermotogati</taxon>
        <taxon>Thermotogota</taxon>
        <taxon>Thermotogae</taxon>
        <taxon>Thermotogales</taxon>
        <taxon>Thermotogaceae</taxon>
        <taxon>Pseudothermotoga</taxon>
    </lineage>
</organism>
<reference evidence="2 3" key="1">
    <citation type="submission" date="2010-11" db="EMBL/GenBank/DDBJ databases">
        <title>The complete genome of Thermotoga thermarum DSM 5069.</title>
        <authorList>
            <consortium name="US DOE Joint Genome Institute (JGI-PGF)"/>
            <person name="Lucas S."/>
            <person name="Copeland A."/>
            <person name="Lapidus A."/>
            <person name="Bruce D."/>
            <person name="Goodwin L."/>
            <person name="Pitluck S."/>
            <person name="Kyrpides N."/>
            <person name="Mavromatis K."/>
            <person name="Ivanova N."/>
            <person name="Zeytun A."/>
            <person name="Brettin T."/>
            <person name="Detter J.C."/>
            <person name="Tapia R."/>
            <person name="Han C."/>
            <person name="Land M."/>
            <person name="Hauser L."/>
            <person name="Markowitz V."/>
            <person name="Cheng J.-F."/>
            <person name="Hugenholtz P."/>
            <person name="Woyke T."/>
            <person name="Wu D."/>
            <person name="Spring S."/>
            <person name="Schroeder M."/>
            <person name="Brambilla E."/>
            <person name="Klenk H.-P."/>
            <person name="Eisen J.A."/>
        </authorList>
    </citation>
    <scope>NUCLEOTIDE SEQUENCE [LARGE SCALE GENOMIC DNA]</scope>
    <source>
        <strain evidence="2 3">DSM 5069</strain>
    </source>
</reference>
<dbReference type="KEGG" id="tta:Theth_1351"/>
<name>F7YTW5_9THEM</name>
<dbReference type="RefSeq" id="WP_013932630.1">
    <property type="nucleotide sequence ID" value="NC_015707.1"/>
</dbReference>
<dbReference type="InterPro" id="IPR051699">
    <property type="entry name" value="Rpn/YhgA-like_nuclease"/>
</dbReference>
<evidence type="ECO:0000313" key="3">
    <source>
        <dbReference type="Proteomes" id="UP000006804"/>
    </source>
</evidence>
<dbReference type="PANTHER" id="PTHR34611">
    <property type="match status" value="1"/>
</dbReference>
<evidence type="ECO:0000259" key="1">
    <source>
        <dbReference type="Pfam" id="PF04754"/>
    </source>
</evidence>
<sequence length="241" mass="28551">MENNQNQPIQKPHFQHDKGYKFLLSNKETFLELLQSFIKEEWVKYIDEQDIVRIDKSFILQDFSNKEADLVYRVKLKGKQVIIYILLELQSSVDYAMPYRLLLYMVEIYRSILKDAAKKEMRKKDFSLPAIIPIVLYNGKRNWTAKVSYKEMLDSYELFGEHVLDFKYILIDVNRYGKEELISLRNLISGVFLLDQDVNFDELLSRLKEFAAALGGLEEKEFEALKVWVKRILLERFGDLG</sequence>
<proteinExistence type="predicted"/>
<protein>
    <recommendedName>
        <fullName evidence="1">Transposase (putative) YhgA-like domain-containing protein</fullName>
    </recommendedName>
</protein>
<dbReference type="Pfam" id="PF04754">
    <property type="entry name" value="Transposase_31"/>
    <property type="match status" value="1"/>
</dbReference>
<gene>
    <name evidence="2" type="ORF">Theth_1351</name>
</gene>
<dbReference type="HOGENOM" id="CLU_059548_0_1_0"/>